<accession>A0ABW5JHG4</accession>
<dbReference type="InterPro" id="IPR023151">
    <property type="entry name" value="PEP_util_CS"/>
</dbReference>
<comment type="cofactor">
    <cofactor evidence="2 17">
        <name>Mg(2+)</name>
        <dbReference type="ChEBI" id="CHEBI:18420"/>
    </cofactor>
</comment>
<evidence type="ECO:0000256" key="8">
    <source>
        <dbReference type="ARBA" id="ARBA00022448"/>
    </source>
</evidence>
<dbReference type="PRINTS" id="PR01736">
    <property type="entry name" value="PHPHTRNFRASE"/>
</dbReference>
<feature type="domain" description="PEP-utilising enzyme C-terminal" evidence="19">
    <location>
        <begin position="262"/>
        <end position="537"/>
    </location>
</feature>
<keyword evidence="15 17" id="KW-0460">Magnesium</keyword>
<name>A0ABW5JHG4_9BACT</name>
<dbReference type="PROSITE" id="PS00742">
    <property type="entry name" value="PEP_ENZYMES_2"/>
    <property type="match status" value="1"/>
</dbReference>
<dbReference type="SUPFAM" id="SSF51621">
    <property type="entry name" value="Phosphoenolpyruvate/pyruvate domain"/>
    <property type="match status" value="1"/>
</dbReference>
<evidence type="ECO:0000256" key="13">
    <source>
        <dbReference type="ARBA" id="ARBA00022723"/>
    </source>
</evidence>
<dbReference type="InterPro" id="IPR000121">
    <property type="entry name" value="PEP_util_C"/>
</dbReference>
<evidence type="ECO:0000256" key="7">
    <source>
        <dbReference type="ARBA" id="ARBA00016544"/>
    </source>
</evidence>
<dbReference type="InterPro" id="IPR050499">
    <property type="entry name" value="PEP-utilizing_PTS_enzyme"/>
</dbReference>
<dbReference type="Pfam" id="PF00391">
    <property type="entry name" value="PEP-utilizers"/>
    <property type="match status" value="1"/>
</dbReference>
<dbReference type="Pfam" id="PF05524">
    <property type="entry name" value="PEP-utilisers_N"/>
    <property type="match status" value="1"/>
</dbReference>
<evidence type="ECO:0000256" key="1">
    <source>
        <dbReference type="ARBA" id="ARBA00000683"/>
    </source>
</evidence>
<organism evidence="21 22">
    <name type="scientific">Gracilimonas halophila</name>
    <dbReference type="NCBI Taxonomy" id="1834464"/>
    <lineage>
        <taxon>Bacteria</taxon>
        <taxon>Pseudomonadati</taxon>
        <taxon>Balneolota</taxon>
        <taxon>Balneolia</taxon>
        <taxon>Balneolales</taxon>
        <taxon>Balneolaceae</taxon>
        <taxon>Gracilimonas</taxon>
    </lineage>
</organism>
<comment type="subcellular location">
    <subcellularLocation>
        <location evidence="4 17">Cytoplasm</location>
    </subcellularLocation>
</comment>
<reference evidence="22" key="1">
    <citation type="journal article" date="2019" name="Int. J. Syst. Evol. Microbiol.">
        <title>The Global Catalogue of Microorganisms (GCM) 10K type strain sequencing project: providing services to taxonomists for standard genome sequencing and annotation.</title>
        <authorList>
            <consortium name="The Broad Institute Genomics Platform"/>
            <consortium name="The Broad Institute Genome Sequencing Center for Infectious Disease"/>
            <person name="Wu L."/>
            <person name="Ma J."/>
        </authorList>
    </citation>
    <scope>NUCLEOTIDE SEQUENCE [LARGE SCALE GENOMIC DNA]</scope>
    <source>
        <strain evidence="22">KCTC 52042</strain>
    </source>
</reference>
<evidence type="ECO:0000256" key="11">
    <source>
        <dbReference type="ARBA" id="ARBA00022679"/>
    </source>
</evidence>
<dbReference type="PANTHER" id="PTHR46244">
    <property type="entry name" value="PHOSPHOENOLPYRUVATE-PROTEIN PHOSPHOTRANSFERASE"/>
    <property type="match status" value="1"/>
</dbReference>
<evidence type="ECO:0000256" key="16">
    <source>
        <dbReference type="ARBA" id="ARBA00033235"/>
    </source>
</evidence>
<proteinExistence type="inferred from homology"/>
<keyword evidence="11 17" id="KW-0808">Transferase</keyword>
<dbReference type="SUPFAM" id="SSF47831">
    <property type="entry name" value="Enzyme I of the PEP:sugar phosphotransferase system HPr-binding (sub)domain"/>
    <property type="match status" value="1"/>
</dbReference>
<evidence type="ECO:0000256" key="10">
    <source>
        <dbReference type="ARBA" id="ARBA00022597"/>
    </source>
</evidence>
<dbReference type="EMBL" id="JBHULI010000003">
    <property type="protein sequence ID" value="MFD2531491.1"/>
    <property type="molecule type" value="Genomic_DNA"/>
</dbReference>
<evidence type="ECO:0000256" key="14">
    <source>
        <dbReference type="ARBA" id="ARBA00022777"/>
    </source>
</evidence>
<feature type="domain" description="PEP-utilising enzyme mobile" evidence="18">
    <location>
        <begin position="156"/>
        <end position="229"/>
    </location>
</feature>
<evidence type="ECO:0000313" key="21">
    <source>
        <dbReference type="EMBL" id="MFD2531491.1"/>
    </source>
</evidence>
<evidence type="ECO:0000259" key="18">
    <source>
        <dbReference type="Pfam" id="PF00391"/>
    </source>
</evidence>
<dbReference type="InterPro" id="IPR036618">
    <property type="entry name" value="PtsI_HPr-bd_sf"/>
</dbReference>
<dbReference type="RefSeq" id="WP_390298642.1">
    <property type="nucleotide sequence ID" value="NZ_JBHULI010000003.1"/>
</dbReference>
<keyword evidence="9 17" id="KW-0963">Cytoplasm</keyword>
<sequence>MSTAKTQEYTIQGKPAASGITIGKAVIINSESRTITPTSIKKREVDDHKERFLESKKNLIAELEEMSGGLQDSQTADIIDTQKQIIQDPEIEKSVFDIIENKLLSADFAVYQTYCTFIERLKESGSELFRQRIIDLEDIRDRFIAEVCGQKNVKSIKKGSIIVTREISPTDLVTYYEDGASGLVMEKGGTTAHAAIIAKSLGMPCIVNAKRATKEAVKNEIIILDANEGMMVLRPSDETVKDYKVKLKAQKKGSKLKCSNDFETTDGVPFKLMANIEFEAELNNASKSGSQGVGLLRTEGLLFGKRVRNSPDEQQEFYEHIVEGIEGPVTIRLFDIGGDKNARRPHKETNPFLGWRGIRLLLDEKKLLRSQLQAILTVAGKNPGRVKILVPMVSVIDEVREIRNEIEKVQGALLSSGVDIDENIPLGLMVEVPSVALSAYQFAREIDFMSIGSNDLTQYTLAVDRGNDRIHTLFQHYHPSVLKLIKMTVDGAKKADVEVSVCGELAGDEIGAACLFGFGIKELSMVPSSVPKINELLCSKSAEEFIKLADHAIELSSSEELEQLYGEWK</sequence>
<keyword evidence="12 17" id="KW-0598">Phosphotransferase system</keyword>
<comment type="similarity">
    <text evidence="5 17">Belongs to the PEP-utilizing enzyme family.</text>
</comment>
<keyword evidence="22" id="KW-1185">Reference proteome</keyword>
<keyword evidence="8 17" id="KW-0813">Transport</keyword>
<keyword evidence="14 17" id="KW-0418">Kinase</keyword>
<dbReference type="Gene3D" id="3.20.20.60">
    <property type="entry name" value="Phosphoenolpyruvate-binding domains"/>
    <property type="match status" value="1"/>
</dbReference>
<dbReference type="NCBIfam" id="TIGR01417">
    <property type="entry name" value="PTS_I_fam"/>
    <property type="match status" value="1"/>
</dbReference>
<keyword evidence="10 17" id="KW-0762">Sugar transport</keyword>
<comment type="caution">
    <text evidence="21">The sequence shown here is derived from an EMBL/GenBank/DDBJ whole genome shotgun (WGS) entry which is preliminary data.</text>
</comment>
<dbReference type="PIRSF" id="PIRSF000732">
    <property type="entry name" value="PTS_enzyme_I"/>
    <property type="match status" value="1"/>
</dbReference>
<dbReference type="Proteomes" id="UP001597460">
    <property type="component" value="Unassembled WGS sequence"/>
</dbReference>
<protein>
    <recommendedName>
        <fullName evidence="7 17">Phosphoenolpyruvate-protein phosphotransferase</fullName>
        <ecNumber evidence="6 17">2.7.3.9</ecNumber>
    </recommendedName>
    <alternativeName>
        <fullName evidence="16 17">Phosphotransferase system, enzyme I</fullName>
    </alternativeName>
</protein>
<evidence type="ECO:0000256" key="15">
    <source>
        <dbReference type="ARBA" id="ARBA00022842"/>
    </source>
</evidence>
<dbReference type="InterPro" id="IPR040442">
    <property type="entry name" value="Pyrv_kinase-like_dom_sf"/>
</dbReference>
<dbReference type="Gene3D" id="1.10.274.10">
    <property type="entry name" value="PtsI, HPr-binding domain"/>
    <property type="match status" value="1"/>
</dbReference>
<feature type="domain" description="Phosphotransferase system enzyme I N-terminal" evidence="20">
    <location>
        <begin position="12"/>
        <end position="132"/>
    </location>
</feature>
<dbReference type="EC" id="2.7.3.9" evidence="6 17"/>
<dbReference type="InterPro" id="IPR008731">
    <property type="entry name" value="PTS_EIN"/>
</dbReference>
<dbReference type="InterPro" id="IPR024692">
    <property type="entry name" value="PTS_EI"/>
</dbReference>
<dbReference type="Gene3D" id="3.50.30.10">
    <property type="entry name" value="Phosphohistidine domain"/>
    <property type="match status" value="1"/>
</dbReference>
<dbReference type="SUPFAM" id="SSF52009">
    <property type="entry name" value="Phosphohistidine domain"/>
    <property type="match status" value="1"/>
</dbReference>
<evidence type="ECO:0000256" key="9">
    <source>
        <dbReference type="ARBA" id="ARBA00022490"/>
    </source>
</evidence>
<dbReference type="PANTHER" id="PTHR46244:SF3">
    <property type="entry name" value="PHOSPHOENOLPYRUVATE-PROTEIN PHOSPHOTRANSFERASE"/>
    <property type="match status" value="1"/>
</dbReference>
<evidence type="ECO:0000256" key="5">
    <source>
        <dbReference type="ARBA" id="ARBA00007837"/>
    </source>
</evidence>
<dbReference type="InterPro" id="IPR036637">
    <property type="entry name" value="Phosphohistidine_dom_sf"/>
</dbReference>
<gene>
    <name evidence="21" type="primary">ptsP</name>
    <name evidence="21" type="ORF">ACFSVN_03430</name>
</gene>
<comment type="function">
    <text evidence="3 17">General (non sugar-specific) component of the phosphoenolpyruvate-dependent sugar phosphotransferase system (sugar PTS). This major carbohydrate active-transport system catalyzes the phosphorylation of incoming sugar substrates concomitantly with their translocation across the cell membrane. Enzyme I transfers the phosphoryl group from phosphoenolpyruvate (PEP) to the phosphoryl carrier protein (HPr).</text>
</comment>
<dbReference type="InterPro" id="IPR015813">
    <property type="entry name" value="Pyrv/PenolPyrv_kinase-like_dom"/>
</dbReference>
<evidence type="ECO:0000313" key="22">
    <source>
        <dbReference type="Proteomes" id="UP001597460"/>
    </source>
</evidence>
<dbReference type="InterPro" id="IPR006318">
    <property type="entry name" value="PTS_EI-like"/>
</dbReference>
<evidence type="ECO:0000256" key="6">
    <source>
        <dbReference type="ARBA" id="ARBA00012232"/>
    </source>
</evidence>
<keyword evidence="13 17" id="KW-0479">Metal-binding</keyword>
<evidence type="ECO:0000259" key="20">
    <source>
        <dbReference type="Pfam" id="PF05524"/>
    </source>
</evidence>
<evidence type="ECO:0000256" key="2">
    <source>
        <dbReference type="ARBA" id="ARBA00001946"/>
    </source>
</evidence>
<evidence type="ECO:0000256" key="17">
    <source>
        <dbReference type="PIRNR" id="PIRNR000732"/>
    </source>
</evidence>
<evidence type="ECO:0000256" key="3">
    <source>
        <dbReference type="ARBA" id="ARBA00002728"/>
    </source>
</evidence>
<dbReference type="InterPro" id="IPR008279">
    <property type="entry name" value="PEP-util_enz_mobile_dom"/>
</dbReference>
<comment type="catalytic activity">
    <reaction evidence="1 17">
        <text>L-histidyl-[protein] + phosphoenolpyruvate = N(pros)-phospho-L-histidyl-[protein] + pyruvate</text>
        <dbReference type="Rhea" id="RHEA:23880"/>
        <dbReference type="Rhea" id="RHEA-COMP:9745"/>
        <dbReference type="Rhea" id="RHEA-COMP:9746"/>
        <dbReference type="ChEBI" id="CHEBI:15361"/>
        <dbReference type="ChEBI" id="CHEBI:29979"/>
        <dbReference type="ChEBI" id="CHEBI:58702"/>
        <dbReference type="ChEBI" id="CHEBI:64837"/>
        <dbReference type="EC" id="2.7.3.9"/>
    </reaction>
</comment>
<evidence type="ECO:0000259" key="19">
    <source>
        <dbReference type="Pfam" id="PF02896"/>
    </source>
</evidence>
<dbReference type="Pfam" id="PF02896">
    <property type="entry name" value="PEP-utilizers_C"/>
    <property type="match status" value="1"/>
</dbReference>
<evidence type="ECO:0000256" key="12">
    <source>
        <dbReference type="ARBA" id="ARBA00022683"/>
    </source>
</evidence>
<dbReference type="GO" id="GO:0008965">
    <property type="term" value="F:phosphoenolpyruvate-protein phosphotransferase activity"/>
    <property type="evidence" value="ECO:0007669"/>
    <property type="project" value="UniProtKB-EC"/>
</dbReference>
<evidence type="ECO:0000256" key="4">
    <source>
        <dbReference type="ARBA" id="ARBA00004496"/>
    </source>
</evidence>